<feature type="compositionally biased region" description="Low complexity" evidence="1">
    <location>
        <begin position="72"/>
        <end position="81"/>
    </location>
</feature>
<keyword evidence="3" id="KW-1185">Reference proteome</keyword>
<feature type="compositionally biased region" description="Low complexity" evidence="1">
    <location>
        <begin position="248"/>
        <end position="267"/>
    </location>
</feature>
<proteinExistence type="predicted"/>
<name>A0A422Q7C8_9TRYP</name>
<dbReference type="OrthoDB" id="250327at2759"/>
<organism evidence="2 3">
    <name type="scientific">Trypanosoma conorhini</name>
    <dbReference type="NCBI Taxonomy" id="83891"/>
    <lineage>
        <taxon>Eukaryota</taxon>
        <taxon>Discoba</taxon>
        <taxon>Euglenozoa</taxon>
        <taxon>Kinetoplastea</taxon>
        <taxon>Metakinetoplastina</taxon>
        <taxon>Trypanosomatida</taxon>
        <taxon>Trypanosomatidae</taxon>
        <taxon>Trypanosoma</taxon>
    </lineage>
</organism>
<feature type="region of interest" description="Disordered" evidence="1">
    <location>
        <begin position="1"/>
        <end position="83"/>
    </location>
</feature>
<evidence type="ECO:0000313" key="2">
    <source>
        <dbReference type="EMBL" id="RNF25861.1"/>
    </source>
</evidence>
<evidence type="ECO:0000313" key="3">
    <source>
        <dbReference type="Proteomes" id="UP000284403"/>
    </source>
</evidence>
<feature type="compositionally biased region" description="Polar residues" evidence="1">
    <location>
        <begin position="421"/>
        <end position="430"/>
    </location>
</feature>
<dbReference type="EMBL" id="MKKU01000068">
    <property type="protein sequence ID" value="RNF25861.1"/>
    <property type="molecule type" value="Genomic_DNA"/>
</dbReference>
<gene>
    <name evidence="2" type="ORF">Tco025E_01866</name>
</gene>
<comment type="caution">
    <text evidence="2">The sequence shown here is derived from an EMBL/GenBank/DDBJ whole genome shotgun (WGS) entry which is preliminary data.</text>
</comment>
<sequence>MKAAMDDLLTGWPVNDRRPGMHGNGGNRSPLPNRQELRSAGSNTGAGLGRARLYGWHPSHTYPDESRERGRAAGPRSGASALRVKEENRQLLQMYSPYFFPVRPTVARGRPGSRHSSSAASGSAPRRSCHASAGTSRRSRLVAREQTASAPLPKALRPVQSAGGVGSRAVTPPRKMSEHLPHSPGGAFFHSLAHASQQCGGNGIVLPVVRCQSNSGVINLAPDAHPRNGNVYGGGAIVHPSGSVNLMSSCRSSSQETSSVSPASDPAVVPPRQLMEWEAACVMETSASQRCVAVAKKMEQLKSQVNEADGALEAVKMRQVSLKEKMRSFADLQLEVGREEKKSRELRRIAQLAMRRVDSAQSLEAKNGLHGDAASDPGDCVGGEPMSMASLLHQRDTLQLERAALRQAVHAAAAESRERSTSGAPNSRVSTRLHEAERRRLEQTVAILQDRERRLKARARLSGLRADRMMGQVEELRATMRQKKVQGLRKVVESSDTASFPGSLQDVTTTTNPVGSCFITELEA</sequence>
<feature type="region of interest" description="Disordered" evidence="1">
    <location>
        <begin position="411"/>
        <end position="433"/>
    </location>
</feature>
<dbReference type="Proteomes" id="UP000284403">
    <property type="component" value="Unassembled WGS sequence"/>
</dbReference>
<dbReference type="RefSeq" id="XP_029231067.1">
    <property type="nucleotide sequence ID" value="XM_029368802.1"/>
</dbReference>
<protein>
    <submittedName>
        <fullName evidence="2">Uncharacterized protein</fullName>
    </submittedName>
</protein>
<feature type="region of interest" description="Disordered" evidence="1">
    <location>
        <begin position="106"/>
        <end position="183"/>
    </location>
</feature>
<accession>A0A422Q7C8</accession>
<dbReference type="GeneID" id="40315477"/>
<feature type="compositionally biased region" description="Low complexity" evidence="1">
    <location>
        <begin position="107"/>
        <end position="126"/>
    </location>
</feature>
<dbReference type="AlphaFoldDB" id="A0A422Q7C8"/>
<evidence type="ECO:0000256" key="1">
    <source>
        <dbReference type="SAM" id="MobiDB-lite"/>
    </source>
</evidence>
<feature type="region of interest" description="Disordered" evidence="1">
    <location>
        <begin position="247"/>
        <end position="267"/>
    </location>
</feature>
<feature type="compositionally biased region" description="Basic and acidic residues" evidence="1">
    <location>
        <begin position="62"/>
        <end position="71"/>
    </location>
</feature>
<reference evidence="2 3" key="1">
    <citation type="journal article" date="2018" name="BMC Genomics">
        <title>Genomic comparison of Trypanosoma conorhini and Trypanosoma rangeli to Trypanosoma cruzi strains of high and low virulence.</title>
        <authorList>
            <person name="Bradwell K.R."/>
            <person name="Koparde V.N."/>
            <person name="Matveyev A.V."/>
            <person name="Serrano M.G."/>
            <person name="Alves J.M."/>
            <person name="Parikh H."/>
            <person name="Huang B."/>
            <person name="Lee V."/>
            <person name="Espinosa-Alvarez O."/>
            <person name="Ortiz P.A."/>
            <person name="Costa-Martins A.G."/>
            <person name="Teixeira M.M."/>
            <person name="Buck G.A."/>
        </authorList>
    </citation>
    <scope>NUCLEOTIDE SEQUENCE [LARGE SCALE GENOMIC DNA]</scope>
    <source>
        <strain evidence="2 3">025E</strain>
    </source>
</reference>